<dbReference type="Gene3D" id="3.90.70.20">
    <property type="match status" value="1"/>
</dbReference>
<sequence>MYIKKFISESMSTFSICFILRSNIFNMQNHSEGLKKKQIYINNYKKRSSITLYSIPKKLRSKNFIQIKEIEFNEKLFLKMDKYINFFDYISNLDIMFNVTKKLYDLNHLNSNIRYYICKRKYESSCLKEWCFKMSLKLIKEMLSNNLNSIDFTNGPDDESKSYQLLQYDMIINIKFLLSLFVDSFDGKLQTEIRHEEIYKKIGLKCILKTYSGDRLNDGVYLCVIYEGNSGHATVLQKNNNNYLFFDPNFGLMKMKSIESINKFMLDTYLTNNVKFYKIVPK</sequence>
<evidence type="ECO:0000313" key="4">
    <source>
        <dbReference type="EMBL" id="QHS77894.1"/>
    </source>
</evidence>
<accession>A0A6C0ADT4</accession>
<dbReference type="GO" id="GO:0004197">
    <property type="term" value="F:cysteine-type endopeptidase activity"/>
    <property type="evidence" value="ECO:0007669"/>
    <property type="project" value="InterPro"/>
</dbReference>
<dbReference type="Pfam" id="PF03543">
    <property type="entry name" value="Peptidase_C58"/>
    <property type="match status" value="1"/>
</dbReference>
<keyword evidence="2" id="KW-0378">Hydrolase</keyword>
<evidence type="ECO:0000256" key="1">
    <source>
        <dbReference type="ARBA" id="ARBA00022670"/>
    </source>
</evidence>
<evidence type="ECO:0000259" key="3">
    <source>
        <dbReference type="Pfam" id="PF03543"/>
    </source>
</evidence>
<evidence type="ECO:0000256" key="2">
    <source>
        <dbReference type="ARBA" id="ARBA00022801"/>
    </source>
</evidence>
<proteinExistence type="predicted"/>
<feature type="domain" description="Peptidase C58 YopT-type" evidence="3">
    <location>
        <begin position="219"/>
        <end position="278"/>
    </location>
</feature>
<dbReference type="InterPro" id="IPR006473">
    <property type="entry name" value="Peptidase_C58_Yopt"/>
</dbReference>
<protein>
    <recommendedName>
        <fullName evidence="3">Peptidase C58 YopT-type domain-containing protein</fullName>
    </recommendedName>
</protein>
<name>A0A6C0ADT4_9ZZZZ</name>
<organism evidence="4">
    <name type="scientific">viral metagenome</name>
    <dbReference type="NCBI Taxonomy" id="1070528"/>
    <lineage>
        <taxon>unclassified sequences</taxon>
        <taxon>metagenomes</taxon>
        <taxon>organismal metagenomes</taxon>
    </lineage>
</organism>
<dbReference type="AlphaFoldDB" id="A0A6C0ADT4"/>
<dbReference type="GO" id="GO:0006508">
    <property type="term" value="P:proteolysis"/>
    <property type="evidence" value="ECO:0007669"/>
    <property type="project" value="UniProtKB-KW"/>
</dbReference>
<dbReference type="EMBL" id="MN740593">
    <property type="protein sequence ID" value="QHS77894.1"/>
    <property type="molecule type" value="Genomic_DNA"/>
</dbReference>
<keyword evidence="1" id="KW-0645">Protease</keyword>
<reference evidence="4" key="1">
    <citation type="journal article" date="2020" name="Nature">
        <title>Giant virus diversity and host interactions through global metagenomics.</title>
        <authorList>
            <person name="Schulz F."/>
            <person name="Roux S."/>
            <person name="Paez-Espino D."/>
            <person name="Jungbluth S."/>
            <person name="Walsh D.A."/>
            <person name="Denef V.J."/>
            <person name="McMahon K.D."/>
            <person name="Konstantinidis K.T."/>
            <person name="Eloe-Fadrosh E.A."/>
            <person name="Kyrpides N.C."/>
            <person name="Woyke T."/>
        </authorList>
    </citation>
    <scope>NUCLEOTIDE SEQUENCE</scope>
    <source>
        <strain evidence="4">GVMAG-S-1021933-23</strain>
    </source>
</reference>